<dbReference type="GO" id="GO:0042273">
    <property type="term" value="P:ribosomal large subunit biogenesis"/>
    <property type="evidence" value="ECO:0007669"/>
    <property type="project" value="TreeGrafter"/>
</dbReference>
<sequence length="350" mass="38518">MADNTGIPEGPDGQHLFTCLSCSIAFLTAEDQRVHYRSDHHRYNMKRRVASLPPVSVAVFNQKVLERRQETAVMLSPKGSTCEICKKAYTTENAYLSHINSKKHKENELKAALRPTTEAAEEAEPDAAPAEVDTAPESSMAAAPAETTPQPSAPSAGVGLSVPEDATEDDVAQTIDQKIAAARSRLSPSHCLFCTHESPSLDDNLTHMSTEHSFFVPDAEYLVDITGLITYLGEKIAVGNVCIYCNGTGREFRTLDAVRKHMGDKSHCKIAYDKEADMLEVADFYDFSASYPDAEERRRRERDAERVRQGRMSREAYERGRAHESAFLVPVPIYWGGAMSACGGGDGEHC</sequence>
<evidence type="ECO:0000259" key="9">
    <source>
        <dbReference type="PROSITE" id="PS00028"/>
    </source>
</evidence>
<evidence type="ECO:0000313" key="10">
    <source>
        <dbReference type="EMBL" id="TFY79945.1"/>
    </source>
</evidence>
<name>A0A4Y9ZZN4_9AGAM</name>
<dbReference type="OrthoDB" id="19329at2759"/>
<evidence type="ECO:0000256" key="8">
    <source>
        <dbReference type="SAM" id="MobiDB-lite"/>
    </source>
</evidence>
<evidence type="ECO:0000313" key="11">
    <source>
        <dbReference type="Proteomes" id="UP000298061"/>
    </source>
</evidence>
<evidence type="ECO:0000256" key="1">
    <source>
        <dbReference type="ARBA" id="ARBA00004496"/>
    </source>
</evidence>
<keyword evidence="4" id="KW-0479">Metal-binding</keyword>
<keyword evidence="6" id="KW-0862">Zinc</keyword>
<comment type="similarity">
    <text evidence="7">Belongs to the REI1 family.</text>
</comment>
<reference evidence="10 11" key="1">
    <citation type="submission" date="2019-02" db="EMBL/GenBank/DDBJ databases">
        <title>Genome sequencing of the rare red list fungi Hericium alpestre (H. flagellum).</title>
        <authorList>
            <person name="Buettner E."/>
            <person name="Kellner H."/>
        </authorList>
    </citation>
    <scope>NUCLEOTIDE SEQUENCE [LARGE SCALE GENOMIC DNA]</scope>
    <source>
        <strain evidence="10 11">DSM 108284</strain>
    </source>
</reference>
<dbReference type="GO" id="GO:0005737">
    <property type="term" value="C:cytoplasm"/>
    <property type="evidence" value="ECO:0007669"/>
    <property type="project" value="UniProtKB-SubCell"/>
</dbReference>
<dbReference type="STRING" id="135208.A0A4Y9ZZN4"/>
<protein>
    <recommendedName>
        <fullName evidence="9">C2H2-type domain-containing protein</fullName>
    </recommendedName>
</protein>
<evidence type="ECO:0000256" key="3">
    <source>
        <dbReference type="ARBA" id="ARBA00022517"/>
    </source>
</evidence>
<feature type="compositionally biased region" description="Low complexity" evidence="8">
    <location>
        <begin position="126"/>
        <end position="149"/>
    </location>
</feature>
<dbReference type="Pfam" id="PF12874">
    <property type="entry name" value="zf-met"/>
    <property type="match status" value="1"/>
</dbReference>
<keyword evidence="3" id="KW-0690">Ribosome biogenesis</keyword>
<dbReference type="GO" id="GO:0008270">
    <property type="term" value="F:zinc ion binding"/>
    <property type="evidence" value="ECO:0007669"/>
    <property type="project" value="InterPro"/>
</dbReference>
<organism evidence="10 11">
    <name type="scientific">Hericium alpestre</name>
    <dbReference type="NCBI Taxonomy" id="135208"/>
    <lineage>
        <taxon>Eukaryota</taxon>
        <taxon>Fungi</taxon>
        <taxon>Dikarya</taxon>
        <taxon>Basidiomycota</taxon>
        <taxon>Agaricomycotina</taxon>
        <taxon>Agaricomycetes</taxon>
        <taxon>Russulales</taxon>
        <taxon>Hericiaceae</taxon>
        <taxon>Hericium</taxon>
    </lineage>
</organism>
<evidence type="ECO:0000256" key="4">
    <source>
        <dbReference type="ARBA" id="ARBA00022723"/>
    </source>
</evidence>
<dbReference type="Pfam" id="PF12756">
    <property type="entry name" value="zf-C2H2_2"/>
    <property type="match status" value="1"/>
</dbReference>
<accession>A0A4Y9ZZN4</accession>
<dbReference type="InterPro" id="IPR041661">
    <property type="entry name" value="ZN622/Rei1/Reh1_Znf-C2H2"/>
</dbReference>
<dbReference type="InterPro" id="IPR013087">
    <property type="entry name" value="Znf_C2H2_type"/>
</dbReference>
<dbReference type="PANTHER" id="PTHR13182">
    <property type="entry name" value="ZINC FINGER PROTEIN 622"/>
    <property type="match status" value="1"/>
</dbReference>
<dbReference type="SMART" id="SM00451">
    <property type="entry name" value="ZnF_U1"/>
    <property type="match status" value="2"/>
</dbReference>
<gene>
    <name evidence="10" type="ORF">EWM64_g4069</name>
</gene>
<feature type="region of interest" description="Disordered" evidence="8">
    <location>
        <begin position="116"/>
        <end position="162"/>
    </location>
</feature>
<dbReference type="AlphaFoldDB" id="A0A4Y9ZZN4"/>
<dbReference type="PANTHER" id="PTHR13182:SF8">
    <property type="entry name" value="CYTOPLASMIC 60S SUBUNIT BIOGENESIS FACTOR ZNF622"/>
    <property type="match status" value="1"/>
</dbReference>
<dbReference type="InterPro" id="IPR003604">
    <property type="entry name" value="Matrin/U1-like-C_Znf_C2H2"/>
</dbReference>
<dbReference type="EMBL" id="SFCI01000414">
    <property type="protein sequence ID" value="TFY79945.1"/>
    <property type="molecule type" value="Genomic_DNA"/>
</dbReference>
<comment type="caution">
    <text evidence="10">The sequence shown here is derived from an EMBL/GenBank/DDBJ whole genome shotgun (WGS) entry which is preliminary data.</text>
</comment>
<evidence type="ECO:0000256" key="5">
    <source>
        <dbReference type="ARBA" id="ARBA00022737"/>
    </source>
</evidence>
<feature type="domain" description="C2H2-type" evidence="9">
    <location>
        <begin position="82"/>
        <end position="104"/>
    </location>
</feature>
<dbReference type="SUPFAM" id="SSF57667">
    <property type="entry name" value="beta-beta-alpha zinc fingers"/>
    <property type="match status" value="3"/>
</dbReference>
<dbReference type="InterPro" id="IPR036236">
    <property type="entry name" value="Znf_C2H2_sf"/>
</dbReference>
<evidence type="ECO:0000256" key="6">
    <source>
        <dbReference type="ARBA" id="ARBA00022833"/>
    </source>
</evidence>
<dbReference type="GO" id="GO:0030687">
    <property type="term" value="C:preribosome, large subunit precursor"/>
    <property type="evidence" value="ECO:0007669"/>
    <property type="project" value="TreeGrafter"/>
</dbReference>
<comment type="subcellular location">
    <subcellularLocation>
        <location evidence="1">Cytoplasm</location>
    </subcellularLocation>
</comment>
<dbReference type="InterPro" id="IPR040025">
    <property type="entry name" value="Znf622/Rei1/Reh1"/>
</dbReference>
<proteinExistence type="inferred from homology"/>
<keyword evidence="5" id="KW-0677">Repeat</keyword>
<evidence type="ECO:0000256" key="7">
    <source>
        <dbReference type="ARBA" id="ARBA00034126"/>
    </source>
</evidence>
<keyword evidence="11" id="KW-1185">Reference proteome</keyword>
<dbReference type="Proteomes" id="UP000298061">
    <property type="component" value="Unassembled WGS sequence"/>
</dbReference>
<dbReference type="Gene3D" id="3.30.160.60">
    <property type="entry name" value="Classic Zinc Finger"/>
    <property type="match status" value="1"/>
</dbReference>
<dbReference type="SMART" id="SM00355">
    <property type="entry name" value="ZnF_C2H2"/>
    <property type="match status" value="4"/>
</dbReference>
<dbReference type="PROSITE" id="PS00028">
    <property type="entry name" value="ZINC_FINGER_C2H2_1"/>
    <property type="match status" value="1"/>
</dbReference>
<keyword evidence="2" id="KW-0963">Cytoplasm</keyword>
<evidence type="ECO:0000256" key="2">
    <source>
        <dbReference type="ARBA" id="ARBA00022490"/>
    </source>
</evidence>
<dbReference type="GO" id="GO:0003676">
    <property type="term" value="F:nucleic acid binding"/>
    <property type="evidence" value="ECO:0007669"/>
    <property type="project" value="InterPro"/>
</dbReference>